<evidence type="ECO:0000256" key="2">
    <source>
        <dbReference type="SAM" id="MobiDB-lite"/>
    </source>
</evidence>
<comment type="caution">
    <text evidence="3">The sequence shown here is derived from an EMBL/GenBank/DDBJ whole genome shotgun (WGS) entry which is preliminary data.</text>
</comment>
<proteinExistence type="predicted"/>
<accession>A0A6L2L501</accession>
<name>A0A6L2L501_TANCI</name>
<reference evidence="3" key="1">
    <citation type="journal article" date="2019" name="Sci. Rep.">
        <title>Draft genome of Tanacetum cinerariifolium, the natural source of mosquito coil.</title>
        <authorList>
            <person name="Yamashiro T."/>
            <person name="Shiraishi A."/>
            <person name="Satake H."/>
            <person name="Nakayama K."/>
        </authorList>
    </citation>
    <scope>NUCLEOTIDE SEQUENCE</scope>
</reference>
<protein>
    <submittedName>
        <fullName evidence="3">Uncharacterized protein</fullName>
    </submittedName>
</protein>
<keyword evidence="1" id="KW-0175">Coiled coil</keyword>
<sequence length="316" mass="36053">MDVTAGKYVEQDATVAKKEVSVAVDEVVTTAESVEGITAATIPQISKDDVLLAQTLIKIKAAKPKARGVIVQEPSEFRTTSSSQPSQLPQAKDKGKGIMVEHEKPLKKKDQISFDEEVVRKLDAQMKAKMEEEERIAREKDKANKAVTEEWDDVQATINADRKLAEQLQAQEREQISIKERSKLLAKLIESRRKYFAVKRAEEIRNKQPTKAQAGDEIEQESAKRQRLEKEDDTVELKRCLEIVPEDDDDVIIKATPLSSKSPTKVDYKIYKERKKSYFKIIRADGNSQNYLTFRTMFKNFNKEDLEVLRNIVKPT</sequence>
<evidence type="ECO:0000256" key="1">
    <source>
        <dbReference type="SAM" id="Coils"/>
    </source>
</evidence>
<feature type="region of interest" description="Disordered" evidence="2">
    <location>
        <begin position="75"/>
        <end position="96"/>
    </location>
</feature>
<feature type="compositionally biased region" description="Low complexity" evidence="2">
    <location>
        <begin position="81"/>
        <end position="90"/>
    </location>
</feature>
<feature type="region of interest" description="Disordered" evidence="2">
    <location>
        <begin position="206"/>
        <end position="229"/>
    </location>
</feature>
<feature type="coiled-coil region" evidence="1">
    <location>
        <begin position="119"/>
        <end position="150"/>
    </location>
</feature>
<dbReference type="AlphaFoldDB" id="A0A6L2L501"/>
<evidence type="ECO:0000313" key="3">
    <source>
        <dbReference type="EMBL" id="GEU55822.1"/>
    </source>
</evidence>
<dbReference type="EMBL" id="BKCJ010003559">
    <property type="protein sequence ID" value="GEU55822.1"/>
    <property type="molecule type" value="Genomic_DNA"/>
</dbReference>
<organism evidence="3">
    <name type="scientific">Tanacetum cinerariifolium</name>
    <name type="common">Dalmatian daisy</name>
    <name type="synonym">Chrysanthemum cinerariifolium</name>
    <dbReference type="NCBI Taxonomy" id="118510"/>
    <lineage>
        <taxon>Eukaryota</taxon>
        <taxon>Viridiplantae</taxon>
        <taxon>Streptophyta</taxon>
        <taxon>Embryophyta</taxon>
        <taxon>Tracheophyta</taxon>
        <taxon>Spermatophyta</taxon>
        <taxon>Magnoliopsida</taxon>
        <taxon>eudicotyledons</taxon>
        <taxon>Gunneridae</taxon>
        <taxon>Pentapetalae</taxon>
        <taxon>asterids</taxon>
        <taxon>campanulids</taxon>
        <taxon>Asterales</taxon>
        <taxon>Asteraceae</taxon>
        <taxon>Asteroideae</taxon>
        <taxon>Anthemideae</taxon>
        <taxon>Anthemidinae</taxon>
        <taxon>Tanacetum</taxon>
    </lineage>
</organism>
<gene>
    <name evidence="3" type="ORF">Tci_027800</name>
</gene>